<accession>D5E3X6</accession>
<geneLocation type="plasmid" evidence="2 3">
    <name>pBM600</name>
</geneLocation>
<organism evidence="2 3">
    <name type="scientific">Priestia megaterium (strain ATCC 12872 / QMB1551)</name>
    <name type="common">Bacillus megaterium</name>
    <dbReference type="NCBI Taxonomy" id="545693"/>
    <lineage>
        <taxon>Bacteria</taxon>
        <taxon>Bacillati</taxon>
        <taxon>Bacillota</taxon>
        <taxon>Bacilli</taxon>
        <taxon>Bacillales</taxon>
        <taxon>Bacillaceae</taxon>
        <taxon>Priestia</taxon>
    </lineage>
</organism>
<keyword evidence="1" id="KW-1133">Transmembrane helix</keyword>
<evidence type="ECO:0000256" key="1">
    <source>
        <dbReference type="SAM" id="Phobius"/>
    </source>
</evidence>
<sequence length="75" mass="8984">MLISEDNPYFNIVYRGLITAIFISPYHLYKYKVTLQTSIEFTILLCIFFSATKRLHKNRSLFKIVNRRIIKIKKV</sequence>
<dbReference type="EMBL" id="CP001989">
    <property type="protein sequence ID" value="ADE72501.1"/>
    <property type="molecule type" value="Genomic_DNA"/>
</dbReference>
<dbReference type="HOGENOM" id="CLU_2663457_0_0_9"/>
<feature type="transmembrane region" description="Helical" evidence="1">
    <location>
        <begin position="12"/>
        <end position="29"/>
    </location>
</feature>
<evidence type="ECO:0000313" key="3">
    <source>
        <dbReference type="Proteomes" id="UP000000935"/>
    </source>
</evidence>
<keyword evidence="1" id="KW-0472">Membrane</keyword>
<dbReference type="AlphaFoldDB" id="D5E3X6"/>
<keyword evidence="2" id="KW-0614">Plasmid</keyword>
<dbReference type="KEGG" id="bmq:BMQ_pBM60069"/>
<reference evidence="2 3" key="1">
    <citation type="journal article" date="2011" name="J. Bacteriol.">
        <title>Genome sequences of the biotechnologically important Bacillus megaterium strains QM B1551 and DSM319.</title>
        <authorList>
            <person name="Eppinger M."/>
            <person name="Bunk B."/>
            <person name="Johns M.A."/>
            <person name="Edirisinghe J.N."/>
            <person name="Kutumbaka K.K."/>
            <person name="Koenig S.S."/>
            <person name="Huot Creasy H."/>
            <person name="Rosovitz M.J."/>
            <person name="Riley D.R."/>
            <person name="Daugherty S."/>
            <person name="Martin M."/>
            <person name="Elbourne L.D."/>
            <person name="Paulsen I."/>
            <person name="Biedendieck R."/>
            <person name="Braun C."/>
            <person name="Grayburn S."/>
            <person name="Dhingra S."/>
            <person name="Lukyanchuk V."/>
            <person name="Ball B."/>
            <person name="Ul-Qamar R."/>
            <person name="Seibel J."/>
            <person name="Bremer E."/>
            <person name="Jahn D."/>
            <person name="Ravel J."/>
            <person name="Vary P.S."/>
        </authorList>
    </citation>
    <scope>NUCLEOTIDE SEQUENCE [LARGE SCALE GENOMIC DNA]</scope>
    <source>
        <strain evidence="3">ATCC 12872 / QMB1551</strain>
        <plasmid evidence="2">pBM600</plasmid>
    </source>
</reference>
<evidence type="ECO:0000313" key="2">
    <source>
        <dbReference type="EMBL" id="ADE72501.1"/>
    </source>
</evidence>
<keyword evidence="3" id="KW-1185">Reference proteome</keyword>
<dbReference type="Proteomes" id="UP000000935">
    <property type="component" value="Plasmid pBM600"/>
</dbReference>
<protein>
    <submittedName>
        <fullName evidence="2">Uncharacterized protein</fullName>
    </submittedName>
</protein>
<proteinExistence type="predicted"/>
<keyword evidence="1" id="KW-0812">Transmembrane</keyword>
<name>D5E3X6_PRIM1</name>
<gene>
    <name evidence="2" type="ordered locus">BMQ_pBM60069</name>
</gene>
<feature type="transmembrane region" description="Helical" evidence="1">
    <location>
        <begin position="35"/>
        <end position="52"/>
    </location>
</feature>